<dbReference type="GO" id="GO:0016020">
    <property type="term" value="C:membrane"/>
    <property type="evidence" value="ECO:0007669"/>
    <property type="project" value="UniProtKB-SubCell"/>
</dbReference>
<keyword evidence="5 6" id="KW-0472">Membrane</keyword>
<comment type="subcellular location">
    <subcellularLocation>
        <location evidence="1">Membrane</location>
        <topology evidence="1">Multi-pass membrane protein</topology>
    </subcellularLocation>
</comment>
<feature type="transmembrane region" description="Helical" evidence="6">
    <location>
        <begin position="149"/>
        <end position="172"/>
    </location>
</feature>
<dbReference type="SUPFAM" id="SSF103473">
    <property type="entry name" value="MFS general substrate transporter"/>
    <property type="match status" value="1"/>
</dbReference>
<dbReference type="EMBL" id="CABPSH010000003">
    <property type="protein sequence ID" value="VVD95527.1"/>
    <property type="molecule type" value="Genomic_DNA"/>
</dbReference>
<evidence type="ECO:0000256" key="5">
    <source>
        <dbReference type="ARBA" id="ARBA00023136"/>
    </source>
</evidence>
<name>A0A5E4U630_9BURK</name>
<feature type="transmembrane region" description="Helical" evidence="6">
    <location>
        <begin position="91"/>
        <end position="110"/>
    </location>
</feature>
<feature type="transmembrane region" description="Helical" evidence="6">
    <location>
        <begin position="21"/>
        <end position="41"/>
    </location>
</feature>
<protein>
    <submittedName>
        <fullName evidence="8">MFS transporter</fullName>
    </submittedName>
</protein>
<dbReference type="InterPro" id="IPR036259">
    <property type="entry name" value="MFS_trans_sf"/>
</dbReference>
<feature type="transmembrane region" description="Helical" evidence="6">
    <location>
        <begin position="184"/>
        <end position="207"/>
    </location>
</feature>
<keyword evidence="2" id="KW-0813">Transport</keyword>
<feature type="transmembrane region" description="Helical" evidence="6">
    <location>
        <begin position="319"/>
        <end position="336"/>
    </location>
</feature>
<dbReference type="PROSITE" id="PS50850">
    <property type="entry name" value="MFS"/>
    <property type="match status" value="1"/>
</dbReference>
<keyword evidence="4 6" id="KW-1133">Transmembrane helix</keyword>
<feature type="transmembrane region" description="Helical" evidence="6">
    <location>
        <begin position="342"/>
        <end position="363"/>
    </location>
</feature>
<feature type="transmembrane region" description="Helical" evidence="6">
    <location>
        <begin position="61"/>
        <end position="79"/>
    </location>
</feature>
<dbReference type="CDD" id="cd17319">
    <property type="entry name" value="MFS_ExuT_GudP_like"/>
    <property type="match status" value="1"/>
</dbReference>
<feature type="transmembrane region" description="Helical" evidence="6">
    <location>
        <begin position="410"/>
        <end position="430"/>
    </location>
</feature>
<dbReference type="Proteomes" id="UP000400981">
    <property type="component" value="Unassembled WGS sequence"/>
</dbReference>
<gene>
    <name evidence="8" type="ORF">PEP31012_01833</name>
</gene>
<evidence type="ECO:0000256" key="3">
    <source>
        <dbReference type="ARBA" id="ARBA00022692"/>
    </source>
</evidence>
<sequence length="455" mass="48897">MIVENRGAPLSDAAEAVCRKVLWRLMPVLFLSYLFCSMDRFNVSFAQLQLKEALQFSDSTYGLGASLFFVTYVLFEVPVSAFLKRFGARRVFCTIMIGWGLCSAATLLVQSAGQFYAVRLLLGVSEAGFYPGVIYYLSTWLPLAHRSKAVAIFALGIVVAGVVTGPISGLIMTTFDGVGNLGGWQWLFLLEALPSLFMAAVCAVRLADRPEQAEWLSRLEVDILNDSLQADLQRKTIRMGGTTLGSLLREPKIYLFALVFFCATSGTYAMNFWVPSIIRGFGVVDPLMIGMYSVVPWGSAAIATVLIARNSDRTGERRWHFAATAMVGAAGLAASATPNLPFSVSLLFLSIGAIGVSATLPIFWSMPSAAIDSKLVAGGLALINSIGASSGIVAPFVVGLMKEATGSMASGLYLLAVLLCCGGLLLLKIVPPMMLPHDRHMDNDEDRVVAIAAEQ</sequence>
<dbReference type="PANTHER" id="PTHR43791:SF36">
    <property type="entry name" value="TRANSPORTER, PUTATIVE (AFU_ORTHOLOGUE AFUA_6G08340)-RELATED"/>
    <property type="match status" value="1"/>
</dbReference>
<feature type="domain" description="Major facilitator superfamily (MFS) profile" evidence="7">
    <location>
        <begin position="25"/>
        <end position="434"/>
    </location>
</feature>
<evidence type="ECO:0000313" key="9">
    <source>
        <dbReference type="Proteomes" id="UP000400981"/>
    </source>
</evidence>
<dbReference type="Pfam" id="PF07690">
    <property type="entry name" value="MFS_1"/>
    <property type="match status" value="1"/>
</dbReference>
<evidence type="ECO:0000256" key="4">
    <source>
        <dbReference type="ARBA" id="ARBA00022989"/>
    </source>
</evidence>
<dbReference type="OrthoDB" id="9126461at2"/>
<dbReference type="AlphaFoldDB" id="A0A5E4U630"/>
<reference evidence="8 9" key="1">
    <citation type="submission" date="2019-08" db="EMBL/GenBank/DDBJ databases">
        <authorList>
            <person name="Peeters C."/>
        </authorList>
    </citation>
    <scope>NUCLEOTIDE SEQUENCE [LARGE SCALE GENOMIC DNA]</scope>
    <source>
        <strain evidence="8 9">LMG 31012</strain>
    </source>
</reference>
<dbReference type="FunFam" id="1.20.1250.20:FF:000018">
    <property type="entry name" value="MFS transporter permease"/>
    <property type="match status" value="1"/>
</dbReference>
<feature type="transmembrane region" description="Helical" evidence="6">
    <location>
        <begin position="253"/>
        <end position="274"/>
    </location>
</feature>
<evidence type="ECO:0000256" key="6">
    <source>
        <dbReference type="SAM" id="Phobius"/>
    </source>
</evidence>
<evidence type="ECO:0000256" key="2">
    <source>
        <dbReference type="ARBA" id="ARBA00022448"/>
    </source>
</evidence>
<dbReference type="InterPro" id="IPR011701">
    <property type="entry name" value="MFS"/>
</dbReference>
<dbReference type="RefSeq" id="WP_150589051.1">
    <property type="nucleotide sequence ID" value="NZ_CABPSH010000003.1"/>
</dbReference>
<accession>A0A5E4U630</accession>
<feature type="transmembrane region" description="Helical" evidence="6">
    <location>
        <begin position="116"/>
        <end position="137"/>
    </location>
</feature>
<feature type="transmembrane region" description="Helical" evidence="6">
    <location>
        <begin position="286"/>
        <end position="307"/>
    </location>
</feature>
<organism evidence="8 9">
    <name type="scientific">Pandoraea eparura</name>
    <dbReference type="NCBI Taxonomy" id="2508291"/>
    <lineage>
        <taxon>Bacteria</taxon>
        <taxon>Pseudomonadati</taxon>
        <taxon>Pseudomonadota</taxon>
        <taxon>Betaproteobacteria</taxon>
        <taxon>Burkholderiales</taxon>
        <taxon>Burkholderiaceae</taxon>
        <taxon>Pandoraea</taxon>
    </lineage>
</organism>
<keyword evidence="3 6" id="KW-0812">Transmembrane</keyword>
<dbReference type="PANTHER" id="PTHR43791">
    <property type="entry name" value="PERMEASE-RELATED"/>
    <property type="match status" value="1"/>
</dbReference>
<evidence type="ECO:0000256" key="1">
    <source>
        <dbReference type="ARBA" id="ARBA00004141"/>
    </source>
</evidence>
<feature type="transmembrane region" description="Helical" evidence="6">
    <location>
        <begin position="375"/>
        <end position="398"/>
    </location>
</feature>
<dbReference type="GO" id="GO:0022857">
    <property type="term" value="F:transmembrane transporter activity"/>
    <property type="evidence" value="ECO:0007669"/>
    <property type="project" value="InterPro"/>
</dbReference>
<proteinExistence type="predicted"/>
<dbReference type="Gene3D" id="1.20.1250.20">
    <property type="entry name" value="MFS general substrate transporter like domains"/>
    <property type="match status" value="2"/>
</dbReference>
<dbReference type="InterPro" id="IPR020846">
    <property type="entry name" value="MFS_dom"/>
</dbReference>
<evidence type="ECO:0000259" key="7">
    <source>
        <dbReference type="PROSITE" id="PS50850"/>
    </source>
</evidence>
<evidence type="ECO:0000313" key="8">
    <source>
        <dbReference type="EMBL" id="VVD95527.1"/>
    </source>
</evidence>
<keyword evidence="9" id="KW-1185">Reference proteome</keyword>